<evidence type="ECO:0000313" key="2">
    <source>
        <dbReference type="Proteomes" id="UP000812287"/>
    </source>
</evidence>
<organism evidence="1 2">
    <name type="scientific">Guyanagaster necrorhizus</name>
    <dbReference type="NCBI Taxonomy" id="856835"/>
    <lineage>
        <taxon>Eukaryota</taxon>
        <taxon>Fungi</taxon>
        <taxon>Dikarya</taxon>
        <taxon>Basidiomycota</taxon>
        <taxon>Agaricomycotina</taxon>
        <taxon>Agaricomycetes</taxon>
        <taxon>Agaricomycetidae</taxon>
        <taxon>Agaricales</taxon>
        <taxon>Marasmiineae</taxon>
        <taxon>Physalacriaceae</taxon>
        <taxon>Guyanagaster</taxon>
    </lineage>
</organism>
<dbReference type="AlphaFoldDB" id="A0A9P7VJL7"/>
<name>A0A9P7VJL7_9AGAR</name>
<protein>
    <submittedName>
        <fullName evidence="1">Uncharacterized protein</fullName>
    </submittedName>
</protein>
<dbReference type="GeneID" id="66100052"/>
<evidence type="ECO:0000313" key="1">
    <source>
        <dbReference type="EMBL" id="KAG7441687.1"/>
    </source>
</evidence>
<accession>A0A9P7VJL7</accession>
<dbReference type="Proteomes" id="UP000812287">
    <property type="component" value="Unassembled WGS sequence"/>
</dbReference>
<proteinExistence type="predicted"/>
<dbReference type="EMBL" id="MU250557">
    <property type="protein sequence ID" value="KAG7441687.1"/>
    <property type="molecule type" value="Genomic_DNA"/>
</dbReference>
<comment type="caution">
    <text evidence="1">The sequence shown here is derived from an EMBL/GenBank/DDBJ whole genome shotgun (WGS) entry which is preliminary data.</text>
</comment>
<reference evidence="1" key="1">
    <citation type="submission" date="2020-11" db="EMBL/GenBank/DDBJ databases">
        <title>Adaptations for nitrogen fixation in a non-lichenized fungal sporocarp promotes dispersal by wood-feeding termites.</title>
        <authorList>
            <consortium name="DOE Joint Genome Institute"/>
            <person name="Koch R.A."/>
            <person name="Yoon G."/>
            <person name="Arayal U."/>
            <person name="Lail K."/>
            <person name="Amirebrahimi M."/>
            <person name="Labutti K."/>
            <person name="Lipzen A."/>
            <person name="Riley R."/>
            <person name="Barry K."/>
            <person name="Henrissat B."/>
            <person name="Grigoriev I.V."/>
            <person name="Herr J.R."/>
            <person name="Aime M.C."/>
        </authorList>
    </citation>
    <scope>NUCLEOTIDE SEQUENCE</scope>
    <source>
        <strain evidence="1">MCA 3950</strain>
    </source>
</reference>
<gene>
    <name evidence="1" type="ORF">BT62DRAFT_1011254</name>
</gene>
<dbReference type="RefSeq" id="XP_043035187.1">
    <property type="nucleotide sequence ID" value="XM_043177765.1"/>
</dbReference>
<keyword evidence="2" id="KW-1185">Reference proteome</keyword>
<sequence>MDIPPPGAGSTECVAPLFEYPKILGPPNVQQGSDDKVGSDWFPYPPTPPKQSPAVCVVQVIAPAVDLVTVSDGQERLGIKGPYPRQGMISPIAGLFTTAQTIHEHKEMMPYVSSYAYPGSSRSIYPSYGRSSYGVPVQHYYGTPVSYGSPYGYSSSYYGSSYGSTTPMVVLPSRRHHHRSHRRHHSRSYYY</sequence>